<keyword evidence="3" id="KW-1185">Reference proteome</keyword>
<keyword evidence="1" id="KW-1133">Transmembrane helix</keyword>
<organism evidence="2 3">
    <name type="scientific">Dysgonomonas hofstadii</name>
    <dbReference type="NCBI Taxonomy" id="637886"/>
    <lineage>
        <taxon>Bacteria</taxon>
        <taxon>Pseudomonadati</taxon>
        <taxon>Bacteroidota</taxon>
        <taxon>Bacteroidia</taxon>
        <taxon>Bacteroidales</taxon>
        <taxon>Dysgonomonadaceae</taxon>
        <taxon>Dysgonomonas</taxon>
    </lineage>
</organism>
<gene>
    <name evidence="2" type="ORF">GGR21_002366</name>
</gene>
<comment type="caution">
    <text evidence="2">The sequence shown here is derived from an EMBL/GenBank/DDBJ whole genome shotgun (WGS) entry which is preliminary data.</text>
</comment>
<sequence length="61" mass="6949">MMKKSNLSLLASFLCTVVLGIIFHFQGTVFYIFVGLFAVSLVSHFIVYFREKKKGNENTTI</sequence>
<evidence type="ECO:0000313" key="3">
    <source>
        <dbReference type="Proteomes" id="UP000555103"/>
    </source>
</evidence>
<protein>
    <submittedName>
        <fullName evidence="2">Uncharacterized membrane protein YuzA (DUF378 family)</fullName>
    </submittedName>
</protein>
<evidence type="ECO:0000256" key="1">
    <source>
        <dbReference type="SAM" id="Phobius"/>
    </source>
</evidence>
<accession>A0A840CS48</accession>
<dbReference type="EMBL" id="JACIEP010000007">
    <property type="protein sequence ID" value="MBB4036464.1"/>
    <property type="molecule type" value="Genomic_DNA"/>
</dbReference>
<feature type="transmembrane region" description="Helical" evidence="1">
    <location>
        <begin position="30"/>
        <end position="49"/>
    </location>
</feature>
<keyword evidence="1" id="KW-0472">Membrane</keyword>
<name>A0A840CS48_9BACT</name>
<evidence type="ECO:0000313" key="2">
    <source>
        <dbReference type="EMBL" id="MBB4036464.1"/>
    </source>
</evidence>
<proteinExistence type="predicted"/>
<keyword evidence="1" id="KW-0812">Transmembrane</keyword>
<reference evidence="2 3" key="1">
    <citation type="submission" date="2020-08" db="EMBL/GenBank/DDBJ databases">
        <title>Genomic Encyclopedia of Type Strains, Phase IV (KMG-IV): sequencing the most valuable type-strain genomes for metagenomic binning, comparative biology and taxonomic classification.</title>
        <authorList>
            <person name="Goeker M."/>
        </authorList>
    </citation>
    <scope>NUCLEOTIDE SEQUENCE [LARGE SCALE GENOMIC DNA]</scope>
    <source>
        <strain evidence="2 3">DSM 104969</strain>
    </source>
</reference>
<dbReference type="AlphaFoldDB" id="A0A840CS48"/>
<dbReference type="Proteomes" id="UP000555103">
    <property type="component" value="Unassembled WGS sequence"/>
</dbReference>